<organism evidence="2 3">
    <name type="scientific">Engystomops pustulosus</name>
    <name type="common">Tungara frog</name>
    <name type="synonym">Physalaemus pustulosus</name>
    <dbReference type="NCBI Taxonomy" id="76066"/>
    <lineage>
        <taxon>Eukaryota</taxon>
        <taxon>Metazoa</taxon>
        <taxon>Chordata</taxon>
        <taxon>Craniata</taxon>
        <taxon>Vertebrata</taxon>
        <taxon>Euteleostomi</taxon>
        <taxon>Amphibia</taxon>
        <taxon>Batrachia</taxon>
        <taxon>Anura</taxon>
        <taxon>Neobatrachia</taxon>
        <taxon>Hyloidea</taxon>
        <taxon>Leptodactylidae</taxon>
        <taxon>Leiuperinae</taxon>
        <taxon>Engystomops</taxon>
    </lineage>
</organism>
<name>A0AAV6YAT4_ENGPU</name>
<protein>
    <submittedName>
        <fullName evidence="2">Uncharacterized protein</fullName>
    </submittedName>
</protein>
<evidence type="ECO:0000256" key="1">
    <source>
        <dbReference type="SAM" id="MobiDB-lite"/>
    </source>
</evidence>
<dbReference type="Proteomes" id="UP000824782">
    <property type="component" value="Unassembled WGS sequence"/>
</dbReference>
<proteinExistence type="predicted"/>
<gene>
    <name evidence="2" type="ORF">GDO81_019526</name>
</gene>
<keyword evidence="3" id="KW-1185">Reference proteome</keyword>
<dbReference type="AlphaFoldDB" id="A0AAV6YAT4"/>
<feature type="region of interest" description="Disordered" evidence="1">
    <location>
        <begin position="1"/>
        <end position="32"/>
    </location>
</feature>
<comment type="caution">
    <text evidence="2">The sequence shown here is derived from an EMBL/GenBank/DDBJ whole genome shotgun (WGS) entry which is preliminary data.</text>
</comment>
<evidence type="ECO:0000313" key="2">
    <source>
        <dbReference type="EMBL" id="KAG8534442.1"/>
    </source>
</evidence>
<evidence type="ECO:0000313" key="3">
    <source>
        <dbReference type="Proteomes" id="UP000824782"/>
    </source>
</evidence>
<reference evidence="2" key="1">
    <citation type="thesis" date="2020" institute="ProQuest LLC" country="789 East Eisenhower Parkway, Ann Arbor, MI, USA">
        <title>Comparative Genomics and Chromosome Evolution.</title>
        <authorList>
            <person name="Mudd A.B."/>
        </authorList>
    </citation>
    <scope>NUCLEOTIDE SEQUENCE</scope>
    <source>
        <strain evidence="2">237g6f4</strain>
        <tissue evidence="2">Blood</tissue>
    </source>
</reference>
<dbReference type="EMBL" id="WNYA01106782">
    <property type="protein sequence ID" value="KAG8534442.1"/>
    <property type="molecule type" value="Genomic_DNA"/>
</dbReference>
<accession>A0AAV6YAT4</accession>
<sequence length="85" mass="8933">MMQSSLSKIRMSSGVSLRRGRKSASRQGEESKFFPPRAVAGSNFSCATGGGVRALRAWVELGVSSGFPASEDFGGLELLAAPQIL</sequence>